<name>W2JVZ4_PHYNI</name>
<evidence type="ECO:0000313" key="1">
    <source>
        <dbReference type="EMBL" id="ETL50531.1"/>
    </source>
</evidence>
<accession>W2JVZ4</accession>
<evidence type="ECO:0000313" key="2">
    <source>
        <dbReference type="Proteomes" id="UP000053864"/>
    </source>
</evidence>
<reference evidence="1 2" key="1">
    <citation type="submission" date="2013-11" db="EMBL/GenBank/DDBJ databases">
        <title>The Genome Sequence of Phytophthora parasitica CJ05E6.</title>
        <authorList>
            <consortium name="The Broad Institute Genomics Platform"/>
            <person name="Russ C."/>
            <person name="Tyler B."/>
            <person name="Panabieres F."/>
            <person name="Shan W."/>
            <person name="Tripathy S."/>
            <person name="Grunwald N."/>
            <person name="Machado M."/>
            <person name="Johnson C.S."/>
            <person name="Arredondo F."/>
            <person name="Hong C."/>
            <person name="Coffey M."/>
            <person name="Young S.K."/>
            <person name="Zeng Q."/>
            <person name="Gargeya S."/>
            <person name="Fitzgerald M."/>
            <person name="Abouelleil A."/>
            <person name="Alvarado L."/>
            <person name="Chapman S.B."/>
            <person name="Gainer-Dewar J."/>
            <person name="Goldberg J."/>
            <person name="Griggs A."/>
            <person name="Gujja S."/>
            <person name="Hansen M."/>
            <person name="Howarth C."/>
            <person name="Imamovic A."/>
            <person name="Ireland A."/>
            <person name="Larimer J."/>
            <person name="McCowan C."/>
            <person name="Murphy C."/>
            <person name="Pearson M."/>
            <person name="Poon T.W."/>
            <person name="Priest M."/>
            <person name="Roberts A."/>
            <person name="Saif S."/>
            <person name="Shea T."/>
            <person name="Sykes S."/>
            <person name="Wortman J."/>
            <person name="Nusbaum C."/>
            <person name="Birren B."/>
        </authorList>
    </citation>
    <scope>NUCLEOTIDE SEQUENCE [LARGE SCALE GENOMIC DNA]</scope>
    <source>
        <strain evidence="1 2">CJ05E6</strain>
    </source>
</reference>
<dbReference type="SUPFAM" id="SSF54160">
    <property type="entry name" value="Chromo domain-like"/>
    <property type="match status" value="1"/>
</dbReference>
<dbReference type="EMBL" id="KI670356">
    <property type="protein sequence ID" value="ETL50531.1"/>
    <property type="molecule type" value="Genomic_DNA"/>
</dbReference>
<sequence>MVNFSVGDYVLRSRVDEKIQNKQLVKWMGRSTVTRCNTHSFTVKHLVTGREFDAHASRLKVFAESDLEITEELREHISAQGIFLKVKAINDHRWNADMQDYELLISIEGLEPIENSWEPFKIMHEDIKVLVCAYADKSKDNKLFDYHNLLRRDLAKV</sequence>
<organism evidence="1 2">
    <name type="scientific">Phytophthora nicotianae</name>
    <name type="common">Potato buckeye rot agent</name>
    <name type="synonym">Phytophthora parasitica</name>
    <dbReference type="NCBI Taxonomy" id="4792"/>
    <lineage>
        <taxon>Eukaryota</taxon>
        <taxon>Sar</taxon>
        <taxon>Stramenopiles</taxon>
        <taxon>Oomycota</taxon>
        <taxon>Peronosporomycetes</taxon>
        <taxon>Peronosporales</taxon>
        <taxon>Peronosporaceae</taxon>
        <taxon>Phytophthora</taxon>
    </lineage>
</organism>
<dbReference type="VEuPathDB" id="FungiDB:PPTG_00221"/>
<gene>
    <name evidence="1" type="ORF">L916_00242</name>
</gene>
<protein>
    <recommendedName>
        <fullName evidence="3">Chromo domain-containing protein</fullName>
    </recommendedName>
</protein>
<dbReference type="AlphaFoldDB" id="W2JVZ4"/>
<dbReference type="InterPro" id="IPR016197">
    <property type="entry name" value="Chromo-like_dom_sf"/>
</dbReference>
<dbReference type="Proteomes" id="UP000053864">
    <property type="component" value="Unassembled WGS sequence"/>
</dbReference>
<proteinExistence type="predicted"/>
<evidence type="ECO:0008006" key="3">
    <source>
        <dbReference type="Google" id="ProtNLM"/>
    </source>
</evidence>